<reference evidence="4" key="1">
    <citation type="journal article" date="2016" name="Nat. Biotechnol.">
        <title>Sequencing wild and cultivated cassava and related species reveals extensive interspecific hybridization and genetic diversity.</title>
        <authorList>
            <person name="Bredeson J.V."/>
            <person name="Lyons J.B."/>
            <person name="Prochnik S.E."/>
            <person name="Wu G.A."/>
            <person name="Ha C.M."/>
            <person name="Edsinger-Gonzales E."/>
            <person name="Grimwood J."/>
            <person name="Schmutz J."/>
            <person name="Rabbi I.Y."/>
            <person name="Egesi C."/>
            <person name="Nauluvula P."/>
            <person name="Lebot V."/>
            <person name="Ndunguru J."/>
            <person name="Mkamilo G."/>
            <person name="Bart R.S."/>
            <person name="Setter T.L."/>
            <person name="Gleadow R.M."/>
            <person name="Kulakow P."/>
            <person name="Ferguson M.E."/>
            <person name="Rounsley S."/>
            <person name="Rokhsar D.S."/>
        </authorList>
    </citation>
    <scope>NUCLEOTIDE SEQUENCE [LARGE SCALE GENOMIC DNA]</scope>
    <source>
        <strain evidence="4">cv. AM560-2</strain>
    </source>
</reference>
<dbReference type="PROSITE" id="PS00018">
    <property type="entry name" value="EF_HAND_1"/>
    <property type="match status" value="2"/>
</dbReference>
<name>A0A2C9U0H4_MANES</name>
<dbReference type="Gramene" id="Manes.18G036400.1.v8.1">
    <property type="protein sequence ID" value="Manes.18G036400.1.v8.1.CDS.1"/>
    <property type="gene ID" value="Manes.18G036400.v8.1"/>
</dbReference>
<dbReference type="SMART" id="SM00054">
    <property type="entry name" value="EFh"/>
    <property type="match status" value="2"/>
</dbReference>
<dbReference type="EMBL" id="CM004404">
    <property type="protein sequence ID" value="OAY22912.1"/>
    <property type="molecule type" value="Genomic_DNA"/>
</dbReference>
<dbReference type="CDD" id="cd00051">
    <property type="entry name" value="EFh"/>
    <property type="match status" value="1"/>
</dbReference>
<dbReference type="PROSITE" id="PS50222">
    <property type="entry name" value="EF_HAND_2"/>
    <property type="match status" value="2"/>
</dbReference>
<gene>
    <name evidence="3" type="ORF">MANES_18G036400v8</name>
</gene>
<dbReference type="InterPro" id="IPR002048">
    <property type="entry name" value="EF_hand_dom"/>
</dbReference>
<dbReference type="AlphaFoldDB" id="A0A2C9U0H4"/>
<protein>
    <recommendedName>
        <fullName evidence="2">EF-hand domain-containing protein</fullName>
    </recommendedName>
</protein>
<keyword evidence="1" id="KW-0106">Calcium</keyword>
<accession>A0A2C9U0H4</accession>
<comment type="caution">
    <text evidence="3">The sequence shown here is derived from an EMBL/GenBank/DDBJ whole genome shotgun (WGS) entry which is preliminary data.</text>
</comment>
<dbReference type="STRING" id="3983.A0A2C9U0H4"/>
<keyword evidence="4" id="KW-1185">Reference proteome</keyword>
<dbReference type="GO" id="GO:0005509">
    <property type="term" value="F:calcium ion binding"/>
    <property type="evidence" value="ECO:0007669"/>
    <property type="project" value="InterPro"/>
</dbReference>
<dbReference type="Proteomes" id="UP000091857">
    <property type="component" value="Chromosome 18"/>
</dbReference>
<feature type="domain" description="EF-hand" evidence="2">
    <location>
        <begin position="72"/>
        <end position="103"/>
    </location>
</feature>
<evidence type="ECO:0000313" key="4">
    <source>
        <dbReference type="Proteomes" id="UP000091857"/>
    </source>
</evidence>
<evidence type="ECO:0000256" key="1">
    <source>
        <dbReference type="ARBA" id="ARBA00022837"/>
    </source>
</evidence>
<dbReference type="SUPFAM" id="SSF47473">
    <property type="entry name" value="EF-hand"/>
    <property type="match status" value="1"/>
</dbReference>
<dbReference type="Pfam" id="PF13499">
    <property type="entry name" value="EF-hand_7"/>
    <property type="match status" value="1"/>
</dbReference>
<sequence length="109" mass="12752">MDFLVNHRGIDKNCPRTWVKQDSKGVAGGFPYTEEQLIVLFRSCDINQDGRLSKQELKNMFNKLGSRFASWRVFRALHHADANGDGYISEEEFSDLVRYILFKCNYRIK</sequence>
<dbReference type="Gene3D" id="1.10.238.10">
    <property type="entry name" value="EF-hand"/>
    <property type="match status" value="1"/>
</dbReference>
<dbReference type="InterPro" id="IPR011992">
    <property type="entry name" value="EF-hand-dom_pair"/>
</dbReference>
<feature type="domain" description="EF-hand" evidence="2">
    <location>
        <begin position="32"/>
        <end position="67"/>
    </location>
</feature>
<proteinExistence type="predicted"/>
<dbReference type="OMA" id="FRSCDIN"/>
<evidence type="ECO:0000313" key="3">
    <source>
        <dbReference type="EMBL" id="OAY22912.1"/>
    </source>
</evidence>
<dbReference type="InterPro" id="IPR018247">
    <property type="entry name" value="EF_Hand_1_Ca_BS"/>
</dbReference>
<organism evidence="3 4">
    <name type="scientific">Manihot esculenta</name>
    <name type="common">Cassava</name>
    <name type="synonym">Jatropha manihot</name>
    <dbReference type="NCBI Taxonomy" id="3983"/>
    <lineage>
        <taxon>Eukaryota</taxon>
        <taxon>Viridiplantae</taxon>
        <taxon>Streptophyta</taxon>
        <taxon>Embryophyta</taxon>
        <taxon>Tracheophyta</taxon>
        <taxon>Spermatophyta</taxon>
        <taxon>Magnoliopsida</taxon>
        <taxon>eudicotyledons</taxon>
        <taxon>Gunneridae</taxon>
        <taxon>Pentapetalae</taxon>
        <taxon>rosids</taxon>
        <taxon>fabids</taxon>
        <taxon>Malpighiales</taxon>
        <taxon>Euphorbiaceae</taxon>
        <taxon>Crotonoideae</taxon>
        <taxon>Manihoteae</taxon>
        <taxon>Manihot</taxon>
    </lineage>
</organism>
<evidence type="ECO:0000259" key="2">
    <source>
        <dbReference type="PROSITE" id="PS50222"/>
    </source>
</evidence>